<feature type="compositionally biased region" description="Pro residues" evidence="1">
    <location>
        <begin position="443"/>
        <end position="461"/>
    </location>
</feature>
<keyword evidence="3" id="KW-1185">Reference proteome</keyword>
<dbReference type="AlphaFoldDB" id="A0A166ND65"/>
<dbReference type="OrthoDB" id="3042688at2759"/>
<evidence type="ECO:0000313" key="3">
    <source>
        <dbReference type="Proteomes" id="UP000076532"/>
    </source>
</evidence>
<feature type="region of interest" description="Disordered" evidence="1">
    <location>
        <begin position="426"/>
        <end position="483"/>
    </location>
</feature>
<evidence type="ECO:0000256" key="1">
    <source>
        <dbReference type="SAM" id="MobiDB-lite"/>
    </source>
</evidence>
<feature type="compositionally biased region" description="Pro residues" evidence="1">
    <location>
        <begin position="473"/>
        <end position="483"/>
    </location>
</feature>
<name>A0A166ND65_9AGAM</name>
<dbReference type="STRING" id="436010.A0A166ND65"/>
<accession>A0A166ND65</accession>
<dbReference type="Proteomes" id="UP000076532">
    <property type="component" value="Unassembled WGS sequence"/>
</dbReference>
<sequence>MGLSMLLEHKNTALKMIQNLWHFGIDTSSEIYNACILSYKEEECTYMDQGRPRALSAECQPLTLWSAQLLLWGALNTNSIAKYGWAYDIWQDKECPDATPEQWANITDTTGLSPEDIAQRQQYFKDTRKVIVQWFPGYHNKPAKDNLKKNVMEIKTMLVKISDTLPNKIKPIFEPLWAHKQAKALGPGEKRLSQLELTNKVVCEFWEREAPEFQTWLEGEREKEHLEKVARYTEKMESLDVVPDDAVSYHRALVNAAAFMQPLADLTAKKFGAAVSMLVVLPIDNGEVEIVHSGKMNGLNPQTFAEFDHSGFLVLQDLFVHFGQNIFSQIEHAKRVLWTMKDGDDESTTDSIPAPIEPTSVMPIPALPALVVPTPIITAPISPVRTPSVEVKQDLLSVLLASPSQEHEYDVNSLLSFVLPTRPLRELLPSPPPQSPSHSSWSPSPPPPPQSLSPTLPPRPLSPKLLPRQLSPRLPPRPLSPPFRPLSPTAIGAAAILATVRIHEIPVSYKDILVSVLGVSTKWGLDWAQCVVALVELECHAKFTTKQCRLPVSKHPSRFKTWLGLKRVTSGADWESLGNGDSTEFGVQWWGWWADLKPDDKPLYKPGPTGMLLVLIGLGAEDLGWTQAVSDVKEALNRALSALPAPPKQRRDAAPTPPKRKRVVDTVSAPPKARKRAAEPEINESDIPLRKKCALVPSARKLGIHV</sequence>
<organism evidence="2 3">
    <name type="scientific">Athelia psychrophila</name>
    <dbReference type="NCBI Taxonomy" id="1759441"/>
    <lineage>
        <taxon>Eukaryota</taxon>
        <taxon>Fungi</taxon>
        <taxon>Dikarya</taxon>
        <taxon>Basidiomycota</taxon>
        <taxon>Agaricomycotina</taxon>
        <taxon>Agaricomycetes</taxon>
        <taxon>Agaricomycetidae</taxon>
        <taxon>Atheliales</taxon>
        <taxon>Atheliaceae</taxon>
        <taxon>Athelia</taxon>
    </lineage>
</organism>
<reference evidence="2 3" key="1">
    <citation type="journal article" date="2016" name="Mol. Biol. Evol.">
        <title>Comparative Genomics of Early-Diverging Mushroom-Forming Fungi Provides Insights into the Origins of Lignocellulose Decay Capabilities.</title>
        <authorList>
            <person name="Nagy L.G."/>
            <person name="Riley R."/>
            <person name="Tritt A."/>
            <person name="Adam C."/>
            <person name="Daum C."/>
            <person name="Floudas D."/>
            <person name="Sun H."/>
            <person name="Yadav J.S."/>
            <person name="Pangilinan J."/>
            <person name="Larsson K.H."/>
            <person name="Matsuura K."/>
            <person name="Barry K."/>
            <person name="Labutti K."/>
            <person name="Kuo R."/>
            <person name="Ohm R.A."/>
            <person name="Bhattacharya S.S."/>
            <person name="Shirouzu T."/>
            <person name="Yoshinaga Y."/>
            <person name="Martin F.M."/>
            <person name="Grigoriev I.V."/>
            <person name="Hibbett D.S."/>
        </authorList>
    </citation>
    <scope>NUCLEOTIDE SEQUENCE [LARGE SCALE GENOMIC DNA]</scope>
    <source>
        <strain evidence="2 3">CBS 109695</strain>
    </source>
</reference>
<protein>
    <submittedName>
        <fullName evidence="2">Uncharacterized protein</fullName>
    </submittedName>
</protein>
<gene>
    <name evidence="2" type="ORF">FIBSPDRAFT_1010542</name>
</gene>
<proteinExistence type="predicted"/>
<feature type="region of interest" description="Disordered" evidence="1">
    <location>
        <begin position="640"/>
        <end position="683"/>
    </location>
</feature>
<dbReference type="EMBL" id="KV417524">
    <property type="protein sequence ID" value="KZP24889.1"/>
    <property type="molecule type" value="Genomic_DNA"/>
</dbReference>
<feature type="compositionally biased region" description="Low complexity" evidence="1">
    <location>
        <begin position="462"/>
        <end position="472"/>
    </location>
</feature>
<evidence type="ECO:0000313" key="2">
    <source>
        <dbReference type="EMBL" id="KZP24889.1"/>
    </source>
</evidence>